<feature type="transmembrane region" description="Helical" evidence="1">
    <location>
        <begin position="174"/>
        <end position="198"/>
    </location>
</feature>
<keyword evidence="1" id="KW-0472">Membrane</keyword>
<sequence>MVYSQSISNLNVTIVANILYNQFYLLQIIYLNQCGDKILQEYAFKFLFATLCHKDIQQYDRPGANVVSLKPGGYFEKNNFKEQSLKNFILSGVQKRLEPNFLKNIGFQNFYLINIIILEQLDQKVKEFIQKLQIEINQKKIIIKKKITFKKMLKQRNKKQFFLLEFGKQNQTQLIMTTIFLLPTSILLISTIISLFYFQQISLGMIDDFAENLYQDQISNSKILNTVVVQQINGQVQKIAWHFNMMNQFYGKLLLNSVQKNNNFIATVQNQQLTYDGKGNAEVLKIFNKNQLLTSTWIQPNYGNLQQLNETSLQQIFQTSHVDFIWKSIKYDDNIENFRWMQIQTMYYGFVSDGMLFGMGSKGNYKSYIIPPGCPYNDQPYLFDLRCRFYYQPTIKNISISVFPPALNINYGTYYFATNICQRIKKYSSQNADSENTVYAILCSTLNLKSISTYFINFSKNSVYQRLLDPRQLSLVYDSNMQIKSVTQIQDIETKYLQDQFQAQNYLGEINAHSKFVLQETDTINLSNPYSSSQSTFEYNRNGTECFVILNSVIMIDKVPKQETLKTVNPAKKYQIKNIYLFMDVLSKKTMLVYAQNLQDTIIFYNKIFLYISWGLVLIMLFVLVIYSILIGFSIFQPVIHLKNILDQIKVQNQKEKLKQPLSALQQYAFHFLFLFTRKSNSKELAK</sequence>
<evidence type="ECO:0000313" key="2">
    <source>
        <dbReference type="EMBL" id="EAR89971.2"/>
    </source>
</evidence>
<dbReference type="Proteomes" id="UP000009168">
    <property type="component" value="Unassembled WGS sequence"/>
</dbReference>
<dbReference type="InParanoid" id="I7LU63"/>
<dbReference type="KEGG" id="tet:TTHERM_00561630"/>
<dbReference type="GeneID" id="7834928"/>
<organism evidence="2 3">
    <name type="scientific">Tetrahymena thermophila (strain SB210)</name>
    <dbReference type="NCBI Taxonomy" id="312017"/>
    <lineage>
        <taxon>Eukaryota</taxon>
        <taxon>Sar</taxon>
        <taxon>Alveolata</taxon>
        <taxon>Ciliophora</taxon>
        <taxon>Intramacronucleata</taxon>
        <taxon>Oligohymenophorea</taxon>
        <taxon>Hymenostomatida</taxon>
        <taxon>Tetrahymenina</taxon>
        <taxon>Tetrahymenidae</taxon>
        <taxon>Tetrahymena</taxon>
    </lineage>
</organism>
<keyword evidence="3" id="KW-1185">Reference proteome</keyword>
<dbReference type="EMBL" id="GG662808">
    <property type="protein sequence ID" value="EAR89971.2"/>
    <property type="molecule type" value="Genomic_DNA"/>
</dbReference>
<dbReference type="RefSeq" id="XP_001010216.2">
    <property type="nucleotide sequence ID" value="XM_001010216.3"/>
</dbReference>
<feature type="transmembrane region" description="Helical" evidence="1">
    <location>
        <begin position="608"/>
        <end position="636"/>
    </location>
</feature>
<name>I7LU63_TETTS</name>
<keyword evidence="1 2" id="KW-0812">Transmembrane</keyword>
<accession>I7LU63</accession>
<gene>
    <name evidence="2" type="ORF">TTHERM_00561630</name>
</gene>
<keyword evidence="1" id="KW-1133">Transmembrane helix</keyword>
<proteinExistence type="predicted"/>
<evidence type="ECO:0000256" key="1">
    <source>
        <dbReference type="SAM" id="Phobius"/>
    </source>
</evidence>
<protein>
    <submittedName>
        <fullName evidence="2">Transmembrane protein, putative</fullName>
    </submittedName>
</protein>
<dbReference type="HOGENOM" id="CLU_400918_0_0_1"/>
<reference evidence="3" key="1">
    <citation type="journal article" date="2006" name="PLoS Biol.">
        <title>Macronuclear genome sequence of the ciliate Tetrahymena thermophila, a model eukaryote.</title>
        <authorList>
            <person name="Eisen J.A."/>
            <person name="Coyne R.S."/>
            <person name="Wu M."/>
            <person name="Wu D."/>
            <person name="Thiagarajan M."/>
            <person name="Wortman J.R."/>
            <person name="Badger J.H."/>
            <person name="Ren Q."/>
            <person name="Amedeo P."/>
            <person name="Jones K.M."/>
            <person name="Tallon L.J."/>
            <person name="Delcher A.L."/>
            <person name="Salzberg S.L."/>
            <person name="Silva J.C."/>
            <person name="Haas B.J."/>
            <person name="Majoros W.H."/>
            <person name="Farzad M."/>
            <person name="Carlton J.M."/>
            <person name="Smith R.K. Jr."/>
            <person name="Garg J."/>
            <person name="Pearlman R.E."/>
            <person name="Karrer K.M."/>
            <person name="Sun L."/>
            <person name="Manning G."/>
            <person name="Elde N.C."/>
            <person name="Turkewitz A.P."/>
            <person name="Asai D.J."/>
            <person name="Wilkes D.E."/>
            <person name="Wang Y."/>
            <person name="Cai H."/>
            <person name="Collins K."/>
            <person name="Stewart B.A."/>
            <person name="Lee S.R."/>
            <person name="Wilamowska K."/>
            <person name="Weinberg Z."/>
            <person name="Ruzzo W.L."/>
            <person name="Wloga D."/>
            <person name="Gaertig J."/>
            <person name="Frankel J."/>
            <person name="Tsao C.-C."/>
            <person name="Gorovsky M.A."/>
            <person name="Keeling P.J."/>
            <person name="Waller R.F."/>
            <person name="Patron N.J."/>
            <person name="Cherry J.M."/>
            <person name="Stover N.A."/>
            <person name="Krieger C.J."/>
            <person name="del Toro C."/>
            <person name="Ryder H.F."/>
            <person name="Williamson S.C."/>
            <person name="Barbeau R.A."/>
            <person name="Hamilton E.P."/>
            <person name="Orias E."/>
        </authorList>
    </citation>
    <scope>NUCLEOTIDE SEQUENCE [LARGE SCALE GENOMIC DNA]</scope>
    <source>
        <strain evidence="3">SB210</strain>
    </source>
</reference>
<evidence type="ECO:0000313" key="3">
    <source>
        <dbReference type="Proteomes" id="UP000009168"/>
    </source>
</evidence>
<dbReference type="AlphaFoldDB" id="I7LU63"/>